<reference evidence="2 3" key="1">
    <citation type="submission" date="2015-07" db="EMBL/GenBank/DDBJ databases">
        <title>The genome of Dufourea novaeangliae.</title>
        <authorList>
            <person name="Pan H."/>
            <person name="Kapheim K."/>
        </authorList>
    </citation>
    <scope>NUCLEOTIDE SEQUENCE [LARGE SCALE GENOMIC DNA]</scope>
    <source>
        <strain evidence="2">0120121106</strain>
        <tissue evidence="2">Whole body</tissue>
    </source>
</reference>
<keyword evidence="3" id="KW-1185">Reference proteome</keyword>
<accession>A0A154PA75</accession>
<protein>
    <submittedName>
        <fullName evidence="2">Uncharacterized protein</fullName>
    </submittedName>
</protein>
<evidence type="ECO:0000313" key="2">
    <source>
        <dbReference type="EMBL" id="KZC08128.1"/>
    </source>
</evidence>
<gene>
    <name evidence="2" type="ORF">WN55_09999</name>
</gene>
<dbReference type="EMBL" id="KQ434844">
    <property type="protein sequence ID" value="KZC08128.1"/>
    <property type="molecule type" value="Genomic_DNA"/>
</dbReference>
<organism evidence="2 3">
    <name type="scientific">Dufourea novaeangliae</name>
    <name type="common">Sweat bee</name>
    <dbReference type="NCBI Taxonomy" id="178035"/>
    <lineage>
        <taxon>Eukaryota</taxon>
        <taxon>Metazoa</taxon>
        <taxon>Ecdysozoa</taxon>
        <taxon>Arthropoda</taxon>
        <taxon>Hexapoda</taxon>
        <taxon>Insecta</taxon>
        <taxon>Pterygota</taxon>
        <taxon>Neoptera</taxon>
        <taxon>Endopterygota</taxon>
        <taxon>Hymenoptera</taxon>
        <taxon>Apocrita</taxon>
        <taxon>Aculeata</taxon>
        <taxon>Apoidea</taxon>
        <taxon>Anthophila</taxon>
        <taxon>Halictidae</taxon>
        <taxon>Rophitinae</taxon>
        <taxon>Dufourea</taxon>
    </lineage>
</organism>
<dbReference type="Proteomes" id="UP000076502">
    <property type="component" value="Unassembled WGS sequence"/>
</dbReference>
<evidence type="ECO:0000256" key="1">
    <source>
        <dbReference type="SAM" id="MobiDB-lite"/>
    </source>
</evidence>
<dbReference type="AlphaFoldDB" id="A0A154PA75"/>
<feature type="region of interest" description="Disordered" evidence="1">
    <location>
        <begin position="1"/>
        <end position="24"/>
    </location>
</feature>
<sequence length="54" mass="5736">MKSAATAAEGRRKGKAEREKERKSAWKAARSAADGATKLLKILSSTSSNLICPC</sequence>
<name>A0A154PA75_DUFNO</name>
<evidence type="ECO:0000313" key="3">
    <source>
        <dbReference type="Proteomes" id="UP000076502"/>
    </source>
</evidence>
<proteinExistence type="predicted"/>